<dbReference type="AlphaFoldDB" id="A0A4R4VGP5"/>
<feature type="region of interest" description="Disordered" evidence="1">
    <location>
        <begin position="20"/>
        <end position="60"/>
    </location>
</feature>
<dbReference type="Pfam" id="PF24681">
    <property type="entry name" value="Kelch_KLHDC2_KLHL20_DRC7"/>
    <property type="match status" value="1"/>
</dbReference>
<dbReference type="EMBL" id="SMKO01000079">
    <property type="protein sequence ID" value="TDD01324.1"/>
    <property type="molecule type" value="Genomic_DNA"/>
</dbReference>
<evidence type="ECO:0000313" key="4">
    <source>
        <dbReference type="Proteomes" id="UP000295258"/>
    </source>
</evidence>
<keyword evidence="4" id="KW-1185">Reference proteome</keyword>
<reference evidence="3 4" key="1">
    <citation type="submission" date="2019-03" db="EMBL/GenBank/DDBJ databases">
        <title>Draft genome sequences of novel Actinobacteria.</title>
        <authorList>
            <person name="Sahin N."/>
            <person name="Ay H."/>
            <person name="Saygin H."/>
        </authorList>
    </citation>
    <scope>NUCLEOTIDE SEQUENCE [LARGE SCALE GENOMIC DNA]</scope>
    <source>
        <strain evidence="3 4">KC310</strain>
    </source>
</reference>
<proteinExistence type="predicted"/>
<feature type="signal peptide" evidence="2">
    <location>
        <begin position="1"/>
        <end position="23"/>
    </location>
</feature>
<dbReference type="PANTHER" id="PTHR45632">
    <property type="entry name" value="LD33804P"/>
    <property type="match status" value="1"/>
</dbReference>
<evidence type="ECO:0000313" key="3">
    <source>
        <dbReference type="EMBL" id="TDD01324.1"/>
    </source>
</evidence>
<dbReference type="PANTHER" id="PTHR45632:SF24">
    <property type="entry name" value="GALACTOSE OXIDASE"/>
    <property type="match status" value="1"/>
</dbReference>
<dbReference type="InterPro" id="IPR006652">
    <property type="entry name" value="Kelch_1"/>
</dbReference>
<gene>
    <name evidence="3" type="ORF">E1292_26285</name>
</gene>
<dbReference type="Proteomes" id="UP000295258">
    <property type="component" value="Unassembled WGS sequence"/>
</dbReference>
<accession>A0A4R4VGP5</accession>
<dbReference type="SUPFAM" id="SSF117281">
    <property type="entry name" value="Kelch motif"/>
    <property type="match status" value="2"/>
</dbReference>
<comment type="caution">
    <text evidence="3">The sequence shown here is derived from an EMBL/GenBank/DDBJ whole genome shotgun (WGS) entry which is preliminary data.</text>
</comment>
<organism evidence="3 4">
    <name type="scientific">Nonomuraea deserti</name>
    <dbReference type="NCBI Taxonomy" id="1848322"/>
    <lineage>
        <taxon>Bacteria</taxon>
        <taxon>Bacillati</taxon>
        <taxon>Actinomycetota</taxon>
        <taxon>Actinomycetes</taxon>
        <taxon>Streptosporangiales</taxon>
        <taxon>Streptosporangiaceae</taxon>
        <taxon>Nonomuraea</taxon>
    </lineage>
</organism>
<dbReference type="Gene3D" id="2.120.10.80">
    <property type="entry name" value="Kelch-type beta propeller"/>
    <property type="match status" value="2"/>
</dbReference>
<dbReference type="RefSeq" id="WP_132597877.1">
    <property type="nucleotide sequence ID" value="NZ_SMKO01000079.1"/>
</dbReference>
<evidence type="ECO:0000256" key="1">
    <source>
        <dbReference type="SAM" id="MobiDB-lite"/>
    </source>
</evidence>
<keyword evidence="2" id="KW-0732">Signal</keyword>
<sequence>MRRGIALLIGAVLAAGPSLPAHAHPSHPTPTTPGATPAAAEPTYGKGWQPRAAIGGGPRQEHSVTALAHRVYVIGGIVPDPAGGVVTTGRTEVYDTRRDTWSEAAPLPVVMNHPNVATVGGRIYVLGGLSGGASWQALRDSFVYDPRTDRWTPLPPMPAGMERGSAAMGVRGTKIYLAGGMRTLTPGPGGLQDTVDLVSSYDVVTGRWESLPSLPQARDHVGGAIVGATFYVLGGRDRGQVNVRDTVYALDLRSRRWSERAPMPTARGGIAAAAVGGTIYTFGGEGRHDGTNPNTVFAEAEAYDTARDRWVRLAPMPVPRHGTAAVAVGGTIYIPGGGTAGGAAPVDVNDAYRPTAVGRQAPS</sequence>
<feature type="chain" id="PRO_5020714461" evidence="2">
    <location>
        <begin position="24"/>
        <end position="363"/>
    </location>
</feature>
<name>A0A4R4VGP5_9ACTN</name>
<protein>
    <submittedName>
        <fullName evidence="3">Kelch repeat-containing protein</fullName>
    </submittedName>
</protein>
<dbReference type="InterPro" id="IPR015915">
    <property type="entry name" value="Kelch-typ_b-propeller"/>
</dbReference>
<dbReference type="SMART" id="SM00612">
    <property type="entry name" value="Kelch"/>
    <property type="match status" value="5"/>
</dbReference>
<evidence type="ECO:0000256" key="2">
    <source>
        <dbReference type="SAM" id="SignalP"/>
    </source>
</evidence>
<feature type="compositionally biased region" description="Low complexity" evidence="1">
    <location>
        <begin position="32"/>
        <end position="43"/>
    </location>
</feature>
<dbReference type="Pfam" id="PF01344">
    <property type="entry name" value="Kelch_1"/>
    <property type="match status" value="2"/>
</dbReference>